<gene>
    <name evidence="2" type="ORF">RIMI_LOCUS8784348</name>
</gene>
<dbReference type="Proteomes" id="UP001176940">
    <property type="component" value="Unassembled WGS sequence"/>
</dbReference>
<organism evidence="2 3">
    <name type="scientific">Ranitomeya imitator</name>
    <name type="common">mimic poison frog</name>
    <dbReference type="NCBI Taxonomy" id="111125"/>
    <lineage>
        <taxon>Eukaryota</taxon>
        <taxon>Metazoa</taxon>
        <taxon>Chordata</taxon>
        <taxon>Craniata</taxon>
        <taxon>Vertebrata</taxon>
        <taxon>Euteleostomi</taxon>
        <taxon>Amphibia</taxon>
        <taxon>Batrachia</taxon>
        <taxon>Anura</taxon>
        <taxon>Neobatrachia</taxon>
        <taxon>Hyloidea</taxon>
        <taxon>Dendrobatidae</taxon>
        <taxon>Dendrobatinae</taxon>
        <taxon>Ranitomeya</taxon>
    </lineage>
</organism>
<evidence type="ECO:0000256" key="1">
    <source>
        <dbReference type="SAM" id="MobiDB-lite"/>
    </source>
</evidence>
<evidence type="ECO:0000313" key="3">
    <source>
        <dbReference type="Proteomes" id="UP001176940"/>
    </source>
</evidence>
<dbReference type="EMBL" id="CAUEEQ010017715">
    <property type="protein sequence ID" value="CAJ0940638.1"/>
    <property type="molecule type" value="Genomic_DNA"/>
</dbReference>
<feature type="region of interest" description="Disordered" evidence="1">
    <location>
        <begin position="32"/>
        <end position="85"/>
    </location>
</feature>
<accession>A0ABN9LIV4</accession>
<name>A0ABN9LIV4_9NEOB</name>
<comment type="caution">
    <text evidence="2">The sequence shown here is derived from an EMBL/GenBank/DDBJ whole genome shotgun (WGS) entry which is preliminary data.</text>
</comment>
<evidence type="ECO:0000313" key="2">
    <source>
        <dbReference type="EMBL" id="CAJ0940638.1"/>
    </source>
</evidence>
<reference evidence="2" key="1">
    <citation type="submission" date="2023-07" db="EMBL/GenBank/DDBJ databases">
        <authorList>
            <person name="Stuckert A."/>
        </authorList>
    </citation>
    <scope>NUCLEOTIDE SEQUENCE</scope>
</reference>
<proteinExistence type="predicted"/>
<keyword evidence="3" id="KW-1185">Reference proteome</keyword>
<sequence>MYENWCTELYKVRDFFARDGCVSTVRMLRLMERKPAPPKAPPPSEPRDRKPSRQIFGTETAGLCRKRRGSGGREDVPQKQSGVHPACSNERETALLCAVTRIEEIFAPGESYNIPAPPI</sequence>
<protein>
    <submittedName>
        <fullName evidence="2">Uncharacterized protein</fullName>
    </submittedName>
</protein>